<feature type="signal peptide" evidence="1">
    <location>
        <begin position="1"/>
        <end position="18"/>
    </location>
</feature>
<feature type="domain" description="DUF8094" evidence="2">
    <location>
        <begin position="66"/>
        <end position="339"/>
    </location>
</feature>
<sequence>MMTRRGAPMNKRITTALAATMVCALTFGLAGCEGQVPQTVAPSVKDNEIIDVTVAQEKQIRGKILDVLNQANEAKSADGLAARVSGSQLEIRTAQLNIAQYTQQDVTPLATIPSDVTQVVIPTDNAWPRYIFTVTTTTEDQQAKRLLVMRQESARQNYKLWAVARLLEDVSLPGFAPAKQGNVMGDANDSNLVMTPKQAVQRYADVLQNNTNSKYAGSFEDDQFRQSLVKQQEESQKGVTQNKGTQQEVFAPVVDQIAVMRSPRGGDLVVAQINSEWTRSMSEGRESLPGSPNEDALFKMTNQKATSSLKATYVNVVAIFVPLAGSDQKVTVVAGDRQAVKVEAQ</sequence>
<evidence type="ECO:0000259" key="2">
    <source>
        <dbReference type="Pfam" id="PF26366"/>
    </source>
</evidence>
<feature type="chain" id="PRO_5013171464" description="DUF8094 domain-containing protein" evidence="1">
    <location>
        <begin position="19"/>
        <end position="345"/>
    </location>
</feature>
<organism evidence="3 4">
    <name type="scientific">Bifidobacterium bifidum LMG 13195</name>
    <dbReference type="NCBI Taxonomy" id="1207542"/>
    <lineage>
        <taxon>Bacteria</taxon>
        <taxon>Bacillati</taxon>
        <taxon>Actinomycetota</taxon>
        <taxon>Actinomycetes</taxon>
        <taxon>Bifidobacteriales</taxon>
        <taxon>Bifidobacteriaceae</taxon>
        <taxon>Bifidobacterium</taxon>
    </lineage>
</organism>
<evidence type="ECO:0000313" key="4">
    <source>
        <dbReference type="Proteomes" id="UP000262177"/>
    </source>
</evidence>
<dbReference type="AlphaFoldDB" id="A0A286TCV3"/>
<dbReference type="Pfam" id="PF26366">
    <property type="entry name" value="DUF8094"/>
    <property type="match status" value="1"/>
</dbReference>
<keyword evidence="1" id="KW-0732">Signal</keyword>
<name>A0A286TCV3_BIFBI</name>
<gene>
    <name evidence="3" type="ORF">BBJK_01779</name>
</gene>
<accession>A0A286TCV3</accession>
<proteinExistence type="predicted"/>
<dbReference type="InterPro" id="IPR058407">
    <property type="entry name" value="DUF8094"/>
</dbReference>
<protein>
    <recommendedName>
        <fullName evidence="2">DUF8094 domain-containing protein</fullName>
    </recommendedName>
</protein>
<evidence type="ECO:0000256" key="1">
    <source>
        <dbReference type="SAM" id="SignalP"/>
    </source>
</evidence>
<reference evidence="3 4" key="1">
    <citation type="journal article" date="2017" name="Biosci. Biotechnol. Biochem.">
        <title>Identification and characterization of a sulfoglycosidase from Bifidobacterium bifidum implicated in mucin glycan utilization.</title>
        <authorList>
            <person name="Katoh T."/>
            <person name="Maeshibu T."/>
            <person name="Kikkawa K."/>
            <person name="Gotoh A."/>
            <person name="Tomabechi Y."/>
            <person name="Nakamura M."/>
            <person name="Liao W.-H."/>
            <person name="Yamaguchi M."/>
            <person name="Ashida H."/>
            <person name="Yamamoto K."/>
            <person name="Katayama T."/>
        </authorList>
    </citation>
    <scope>NUCLEOTIDE SEQUENCE [LARGE SCALE GENOMIC DNA]</scope>
    <source>
        <strain evidence="3 4">JCM 7004</strain>
    </source>
</reference>
<dbReference type="Proteomes" id="UP000262177">
    <property type="component" value="Chromosome"/>
</dbReference>
<dbReference type="EMBL" id="AP018131">
    <property type="protein sequence ID" value="BBA48221.1"/>
    <property type="molecule type" value="Genomic_DNA"/>
</dbReference>
<evidence type="ECO:0000313" key="3">
    <source>
        <dbReference type="EMBL" id="BBA48221.1"/>
    </source>
</evidence>
<dbReference type="PROSITE" id="PS51257">
    <property type="entry name" value="PROKAR_LIPOPROTEIN"/>
    <property type="match status" value="1"/>
</dbReference>